<reference evidence="9" key="10">
    <citation type="journal article" date="2022" name="Nat. Commun.">
        <title>Identification and establishment of type IV interferon and the characterization of interferon-upsilon including its class II cytokine receptors IFN-upsilonR1 and IL-10R2.</title>
        <authorList>
            <person name="Chen S.N."/>
            <person name="Gan Z."/>
            <person name="Hou J."/>
            <person name="Yang Y.C."/>
            <person name="Huang L."/>
            <person name="Huang B."/>
            <person name="Wang S."/>
            <person name="Nie P."/>
        </authorList>
    </citation>
    <scope>NUCLEOTIDE SEQUENCE</scope>
</reference>
<proteinExistence type="evidence at transcript level"/>
<keyword evidence="6 9" id="KW-0675">Receptor</keyword>
<reference evidence="6" key="1">
    <citation type="submission" date="2006-04" db="EMBL/GenBank/DDBJ databases">
        <authorList>
            <consortium name="NIH - Zebrafish Gene Collection (ZGC) project"/>
        </authorList>
    </citation>
    <scope>NUCLEOTIDE SEQUENCE [LARGE SCALE MRNA]</scope>
    <source>
        <tissue evidence="6">Whole</tissue>
    </source>
</reference>
<feature type="domain" description="Interferon/interleukin receptor" evidence="5">
    <location>
        <begin position="126"/>
        <end position="222"/>
    </location>
</feature>
<name>Q1RM05_DANRE</name>
<evidence type="ECO:0000313" key="9">
    <source>
        <dbReference type="RefSeq" id="NP_001035443.1"/>
    </source>
</evidence>
<dbReference type="GO" id="GO:0005886">
    <property type="term" value="C:plasma membrane"/>
    <property type="evidence" value="ECO:0000318"/>
    <property type="project" value="GO_Central"/>
</dbReference>
<dbReference type="InterPro" id="IPR050650">
    <property type="entry name" value="Type-II_Cytokine-TF_Rcpt"/>
</dbReference>
<dbReference type="Bgee" id="ENSDARG00000052413">
    <property type="expression patterns" value="Expressed in zone of skin and 6 other cell types or tissues"/>
</dbReference>
<feature type="region of interest" description="Disordered" evidence="1">
    <location>
        <begin position="528"/>
        <end position="555"/>
    </location>
</feature>
<feature type="signal peptide" evidence="3">
    <location>
        <begin position="1"/>
        <end position="21"/>
    </location>
</feature>
<dbReference type="PANTHER" id="PTHR20859:SF93">
    <property type="entry name" value="CYTOKINE RECEPTOR FAMILY MEMBER B12-RELATED"/>
    <property type="match status" value="1"/>
</dbReference>
<feature type="compositionally biased region" description="Acidic residues" evidence="1">
    <location>
        <begin position="428"/>
        <end position="438"/>
    </location>
</feature>
<protein>
    <submittedName>
        <fullName evidence="6 7 9">Cytokine receptor family member B12</fullName>
    </submittedName>
</protein>
<dbReference type="HOGENOM" id="CLU_471684_0_0_1"/>
<reference evidence="9" key="8">
    <citation type="journal article" date="2015" name="Nat. Commun.">
        <title>RFX transcription factors are essential for hearing in mice.</title>
        <authorList>
            <person name="Elkon R."/>
            <person name="Milon B."/>
            <person name="Morrison L."/>
            <person name="Shah M."/>
            <person name="Vijayakumar S."/>
            <person name="Racherla M."/>
            <person name="Leitch C.C."/>
            <person name="Silipino L."/>
            <person name="Hadi S."/>
            <person name="Weiss-Gayet M."/>
            <person name="Barras E."/>
            <person name="Schmid C.D."/>
            <person name="Ait-Lounis A."/>
            <person name="Barnes A."/>
            <person name="Song Y."/>
            <person name="Eisenman D.J."/>
            <person name="Eliyahu E."/>
            <person name="Frolenkov G.I."/>
            <person name="Strome S.E."/>
            <person name="Durand B."/>
            <person name="Zaghloul N.A."/>
            <person name="Jones S.M."/>
            <person name="Reith W."/>
            <person name="Hertzano R."/>
        </authorList>
    </citation>
    <scope>NUCLEOTIDE SEQUENCE</scope>
</reference>
<dbReference type="InterPro" id="IPR036116">
    <property type="entry name" value="FN3_sf"/>
</dbReference>
<gene>
    <name evidence="6 7 9 10" type="primary">crfb12</name>
    <name evidence="9" type="synonym">zgc:136623</name>
</gene>
<dbReference type="Reactome" id="R-DRE-877300">
    <property type="pathway name" value="Interferon gamma signaling"/>
</dbReference>
<accession>Q1RM05</accession>
<dbReference type="Reactome" id="R-DRE-6783783">
    <property type="pathway name" value="Interleukin-10 signaling"/>
</dbReference>
<dbReference type="RefSeq" id="NP_001035443.1">
    <property type="nucleotide sequence ID" value="NM_001040353.1"/>
</dbReference>
<dbReference type="InterPro" id="IPR015373">
    <property type="entry name" value="Interferon/interleukin_rcp_dom"/>
</dbReference>
<dbReference type="Ensembl" id="ENSDART00000074264.4">
    <property type="protein sequence ID" value="ENSDARP00000068753.2"/>
    <property type="gene ID" value="ENSDARG00000052413.7"/>
</dbReference>
<evidence type="ECO:0000259" key="5">
    <source>
        <dbReference type="Pfam" id="PF09294"/>
    </source>
</evidence>
<feature type="transmembrane region" description="Helical" evidence="2">
    <location>
        <begin position="230"/>
        <end position="255"/>
    </location>
</feature>
<dbReference type="KEGG" id="dre:678605"/>
<reference evidence="7 8" key="6">
    <citation type="journal article" date="2013" name="Nature">
        <title>The zebrafish reference genome sequence and its relationship to the human genome.</title>
        <authorList>
            <consortium name="Genome Reference Consortium Zebrafish"/>
            <person name="Howe K."/>
            <person name="Clark M.D."/>
            <person name="Torroja C.F."/>
            <person name="Torrance J."/>
            <person name="Berthelot C."/>
            <person name="Muffato M."/>
            <person name="Collins J.E."/>
            <person name="Humphray S."/>
            <person name="McLaren K."/>
            <person name="Matthews L."/>
            <person name="McLaren S."/>
            <person name="Sealy I."/>
            <person name="Caccamo M."/>
            <person name="Churcher C."/>
            <person name="Scott C."/>
            <person name="Barrett J.C."/>
            <person name="Koch R."/>
            <person name="Rauch G.J."/>
            <person name="White S."/>
            <person name="Chow W."/>
            <person name="Kilian B."/>
            <person name="Quintais L.T."/>
            <person name="Guerra-Assuncao J.A."/>
            <person name="Zhou Y."/>
            <person name="Gu Y."/>
            <person name="Yen J."/>
            <person name="Vogel J.H."/>
            <person name="Eyre T."/>
            <person name="Redmond S."/>
            <person name="Banerjee R."/>
            <person name="Chi J."/>
            <person name="Fu B."/>
            <person name="Langley E."/>
            <person name="Maguire S.F."/>
            <person name="Laird G.K."/>
            <person name="Lloyd D."/>
            <person name="Kenyon E."/>
            <person name="Donaldson S."/>
            <person name="Sehra H."/>
            <person name="Almeida-King J."/>
            <person name="Loveland J."/>
            <person name="Trevanion S."/>
            <person name="Jones M."/>
            <person name="Quail M."/>
            <person name="Willey D."/>
            <person name="Hunt A."/>
            <person name="Burton J."/>
            <person name="Sims S."/>
            <person name="McLay K."/>
            <person name="Plumb B."/>
            <person name="Davis J."/>
            <person name="Clee C."/>
            <person name="Oliver K."/>
            <person name="Clark R."/>
            <person name="Riddle C."/>
            <person name="Elliot D."/>
            <person name="Eliott D."/>
            <person name="Threadgold G."/>
            <person name="Harden G."/>
            <person name="Ware D."/>
            <person name="Begum S."/>
            <person name="Mortimore B."/>
            <person name="Mortimer B."/>
            <person name="Kerry G."/>
            <person name="Heath P."/>
            <person name="Phillimore B."/>
            <person name="Tracey A."/>
            <person name="Corby N."/>
            <person name="Dunn M."/>
            <person name="Johnson C."/>
            <person name="Wood J."/>
            <person name="Clark S."/>
            <person name="Pelan S."/>
            <person name="Griffiths G."/>
            <person name="Smith M."/>
            <person name="Glithero R."/>
            <person name="Howden P."/>
            <person name="Barker N."/>
            <person name="Lloyd C."/>
            <person name="Stevens C."/>
            <person name="Harley J."/>
            <person name="Holt K."/>
            <person name="Panagiotidis G."/>
            <person name="Lovell J."/>
            <person name="Beasley H."/>
            <person name="Henderson C."/>
            <person name="Gordon D."/>
            <person name="Auger K."/>
            <person name="Wright D."/>
            <person name="Collins J."/>
            <person name="Raisen C."/>
            <person name="Dyer L."/>
            <person name="Leung K."/>
            <person name="Robertson L."/>
            <person name="Ambridge K."/>
            <person name="Leongamornlert D."/>
            <person name="McGuire S."/>
            <person name="Gilderthorp R."/>
            <person name="Griffiths C."/>
            <person name="Manthravadi D."/>
            <person name="Nichol S."/>
            <person name="Barker G."/>
            <person name="Whitehead S."/>
            <person name="Kay M."/>
            <person name="Brown J."/>
            <person name="Murnane C."/>
            <person name="Gray E."/>
            <person name="Humphries M."/>
            <person name="Sycamore N."/>
            <person name="Barker D."/>
            <person name="Saunders D."/>
            <person name="Wallis J."/>
            <person name="Babbage A."/>
            <person name="Hammond S."/>
            <person name="Mashreghi-Mohammadi M."/>
            <person name="Barr L."/>
            <person name="Martin S."/>
            <person name="Wray P."/>
            <person name="Ellington A."/>
            <person name="Matthews N."/>
            <person name="Ellwood M."/>
            <person name="Woodmansey R."/>
            <person name="Clark G."/>
            <person name="Cooper J."/>
            <person name="Cooper J."/>
            <person name="Tromans A."/>
            <person name="Grafham D."/>
            <person name="Skuce C."/>
            <person name="Pandian R."/>
            <person name="Andrews R."/>
            <person name="Harrison E."/>
            <person name="Kimberley A."/>
            <person name="Garnett J."/>
            <person name="Fosker N."/>
            <person name="Hall R."/>
            <person name="Garner P."/>
            <person name="Kelly D."/>
            <person name="Bird C."/>
            <person name="Palmer S."/>
            <person name="Gehring I."/>
            <person name="Berger A."/>
            <person name="Dooley C.M."/>
            <person name="Ersan-Urun Z."/>
            <person name="Eser C."/>
            <person name="Geiger H."/>
            <person name="Geisler M."/>
            <person name="Karotki L."/>
            <person name="Kirn A."/>
            <person name="Konantz J."/>
            <person name="Konantz M."/>
            <person name="Oberlander M."/>
            <person name="Rudolph-Geiger S."/>
            <person name="Teucke M."/>
            <person name="Lanz C."/>
            <person name="Raddatz G."/>
            <person name="Osoegawa K."/>
            <person name="Zhu B."/>
            <person name="Rapp A."/>
            <person name="Widaa S."/>
            <person name="Langford C."/>
            <person name="Yang F."/>
            <person name="Schuster S.C."/>
            <person name="Carter N.P."/>
            <person name="Harrow J."/>
            <person name="Ning Z."/>
            <person name="Herrero J."/>
            <person name="Searle S.M."/>
            <person name="Enright A."/>
            <person name="Geisler R."/>
            <person name="Plasterk R.H."/>
            <person name="Lee C."/>
            <person name="Westerfield M."/>
            <person name="de Jong P.J."/>
            <person name="Zon L.I."/>
            <person name="Postlethwait J.H."/>
            <person name="Nusslein-Volhard C."/>
            <person name="Hubbard T.J."/>
            <person name="Roest Crollius H."/>
            <person name="Rogers J."/>
            <person name="Stemple D.L."/>
        </authorList>
    </citation>
    <scope>NUCLEOTIDE SEQUENCE [LARGE SCALE GENOMIC DNA]</scope>
    <source>
        <strain evidence="7">Tuebingen</strain>
    </source>
</reference>
<dbReference type="Gene3D" id="2.60.40.10">
    <property type="entry name" value="Immunoglobulins"/>
    <property type="match status" value="1"/>
</dbReference>
<evidence type="ECO:0000256" key="1">
    <source>
        <dbReference type="SAM" id="MobiDB-lite"/>
    </source>
</evidence>
<dbReference type="OrthoDB" id="10031784at2759"/>
<dbReference type="GeneID" id="678605"/>
<dbReference type="PaxDb" id="7955-ENSDARP00000111744"/>
<feature type="chain" id="PRO_5035034452" evidence="3 9">
    <location>
        <begin position="22"/>
        <end position="578"/>
    </location>
</feature>
<reference evidence="9" key="11">
    <citation type="submission" date="2025-04" db="UniProtKB">
        <authorList>
            <consortium name="RefSeq"/>
        </authorList>
    </citation>
    <scope>IDENTIFICATION</scope>
</reference>
<evidence type="ECO:0000313" key="7">
    <source>
        <dbReference type="Ensembl" id="ENSDARP00000068753"/>
    </source>
</evidence>
<dbReference type="CTD" id="678605"/>
<keyword evidence="2" id="KW-1133">Transmembrane helix</keyword>
<keyword evidence="2" id="KW-0812">Transmembrane</keyword>
<dbReference type="GO" id="GO:0019221">
    <property type="term" value="P:cytokine-mediated signaling pathway"/>
    <property type="evidence" value="ECO:0000318"/>
    <property type="project" value="GO_Central"/>
</dbReference>
<keyword evidence="2" id="KW-0472">Membrane</keyword>
<feature type="compositionally biased region" description="Basic and acidic residues" evidence="1">
    <location>
        <begin position="418"/>
        <end position="427"/>
    </location>
</feature>
<dbReference type="Reactome" id="R-DRE-8854691">
    <property type="pathway name" value="Interleukin-20 family signaling"/>
</dbReference>
<dbReference type="PANTHER" id="PTHR20859">
    <property type="entry name" value="INTERFERON/INTERLEUKIN RECEPTOR"/>
    <property type="match status" value="1"/>
</dbReference>
<dbReference type="GeneTree" id="ENSGT00390000012668"/>
<organism evidence="6">
    <name type="scientific">Danio rerio</name>
    <name type="common">Zebrafish</name>
    <name type="synonym">Brachydanio rerio</name>
    <dbReference type="NCBI Taxonomy" id="7955"/>
    <lineage>
        <taxon>Eukaryota</taxon>
        <taxon>Metazoa</taxon>
        <taxon>Chordata</taxon>
        <taxon>Craniata</taxon>
        <taxon>Vertebrata</taxon>
        <taxon>Euteleostomi</taxon>
        <taxon>Actinopterygii</taxon>
        <taxon>Neopterygii</taxon>
        <taxon>Teleostei</taxon>
        <taxon>Ostariophysi</taxon>
        <taxon>Cypriniformes</taxon>
        <taxon>Danionidae</taxon>
        <taxon>Danioninae</taxon>
        <taxon>Danio</taxon>
    </lineage>
</organism>
<feature type="region of interest" description="Disordered" evidence="1">
    <location>
        <begin position="354"/>
        <end position="380"/>
    </location>
</feature>
<keyword evidence="3 9" id="KW-0732">Signal</keyword>
<dbReference type="FunFam" id="2.60.40.10:FF:004288">
    <property type="match status" value="1"/>
</dbReference>
<dbReference type="AlphaFoldDB" id="Q1RM05"/>
<feature type="compositionally biased region" description="Acidic residues" evidence="1">
    <location>
        <begin position="544"/>
        <end position="555"/>
    </location>
</feature>
<sequence>MTGFLTCMFTLLLICLIPCKATLSPPEVLTVGLLDFKATAEWLPGQGNPPGTRYTLEFIHAQNMSGGKWIGSPKCTDIGLLKCELNFDKPPFDLHWNYFLRVKATFKGTSSNWTTTTSSFQPYGDTRLSPPDVKISTDQKSIQINFNHWLESNTRTKPLDYLLSLFENSPAGETKFVAVISTSKSPYVFHDVPSGKNYCISVSASHHQASKNNNFNTTKCIFLLDSTRGVVLIVGIVAVLVIMFLAGIFLFFVCFNHIKPNIKKLRVPSALLNVSKPCRVLPLIPEAFQTIYQTLTWPKTNMNPEERELASDDDSNNEYLERGNFADNSYSVTNINLPEEAKTSNKYTLATNMEQSDGSGLSKMDNDSMHSGTSESCRSRSSKKIQMSIIDTQEEYRLETVFLEETLSCASIINDERELPDEQKVNEEDMDHEDYDSASEDDFKDEYIQRENFTIDPYFIASLNPLDEAKISNPYTIAADLEQSDGSGLSEINMHSESCTSKHSSSSEKLRTSIMDTLEKYEMEICFPEETPSCSSRDNYERDLPDEEKENEEEMNVLLPENVLEGGYEPRHNNKYEV</sequence>
<evidence type="ECO:0000313" key="8">
    <source>
        <dbReference type="Proteomes" id="UP000000437"/>
    </source>
</evidence>
<evidence type="ECO:0000256" key="3">
    <source>
        <dbReference type="SAM" id="SignalP"/>
    </source>
</evidence>
<dbReference type="eggNOG" id="ENOG502SAU0">
    <property type="taxonomic scope" value="Eukaryota"/>
</dbReference>
<dbReference type="AGR" id="ZFIN:ZDB-GENE-060421-4184"/>
<dbReference type="InterPro" id="IPR013783">
    <property type="entry name" value="Ig-like_fold"/>
</dbReference>
<reference evidence="9" key="4">
    <citation type="journal article" date="2010" name="J. Immunol.">
        <title>In vivo analysis of Ifn-gamma1 and Ifn-gamma2 signaling in zebrafish.</title>
        <authorList>
            <person name="Aggad D."/>
            <person name="Stein C."/>
            <person name="Sieger D."/>
            <person name="Mazel M."/>
            <person name="Boudinot P."/>
            <person name="Herbomel P."/>
            <person name="Levraud J.P."/>
            <person name="Lutfalla G."/>
            <person name="Leptin M."/>
        </authorList>
    </citation>
    <scope>NUCLEOTIDE SEQUENCE</scope>
</reference>
<dbReference type="SMR" id="Q1RM05"/>
<accession>A0A8M1N8T9</accession>
<dbReference type="Reactome" id="R-DRE-877312">
    <property type="pathway name" value="Regulation of IFNG signaling"/>
</dbReference>
<reference evidence="9" key="9">
    <citation type="journal article" date="2016" name="BMC Genomics">
        <title>Gene evolution and gene expression after whole genome duplication in fish: the PhyloFish database.</title>
        <authorList>
            <person name="Pasquier J."/>
            <person name="Cabau C."/>
            <person name="Nguyen T."/>
            <person name="Jouanno E."/>
            <person name="Severac D."/>
            <person name="Braasch I."/>
            <person name="Journot L."/>
            <person name="Pontarotti P."/>
            <person name="Klopp C."/>
            <person name="Postlethwait J.H."/>
            <person name="Guiguen Y."/>
            <person name="Bobe J."/>
        </authorList>
    </citation>
    <scope>NUCLEOTIDE SEQUENCE</scope>
</reference>
<dbReference type="InterPro" id="IPR003961">
    <property type="entry name" value="FN3_dom"/>
</dbReference>
<feature type="region of interest" description="Disordered" evidence="1">
    <location>
        <begin position="418"/>
        <end position="438"/>
    </location>
</feature>
<evidence type="ECO:0000259" key="4">
    <source>
        <dbReference type="Pfam" id="PF01108"/>
    </source>
</evidence>
<dbReference type="EMBL" id="CU468226">
    <property type="status" value="NOT_ANNOTATED_CDS"/>
    <property type="molecule type" value="Genomic_DNA"/>
</dbReference>
<dbReference type="Pfam" id="PF09294">
    <property type="entry name" value="Interfer-bind"/>
    <property type="match status" value="1"/>
</dbReference>
<dbReference type="STRING" id="7955.ENSDARP00000068753"/>
<dbReference type="GO" id="GO:0004896">
    <property type="term" value="F:cytokine receptor activity"/>
    <property type="evidence" value="ECO:0000318"/>
    <property type="project" value="GO_Central"/>
</dbReference>
<keyword evidence="8" id="KW-1185">Reference proteome</keyword>
<reference evidence="9" key="7">
    <citation type="journal article" date="2015" name="Fish Shellfish Immunol.">
        <title>Cloning, identification of the two cytokine receptor family B subunits CRFB1 and CRFB5 from grass carp (Ctenopharyngodon idella).</title>
        <authorList>
            <person name="Chen H."/>
            <person name="Liu W."/>
            <person name="Wang B."/>
            <person name="Mao H."/>
            <person name="Sun Z."/>
            <person name="Hou Q."/>
            <person name="Mi Y."/>
            <person name="Fan L."/>
            <person name="Hu C."/>
        </authorList>
    </citation>
    <scope>NUCLEOTIDE SEQUENCE</scope>
</reference>
<dbReference type="SUPFAM" id="SSF49265">
    <property type="entry name" value="Fibronectin type III"/>
    <property type="match status" value="2"/>
</dbReference>
<dbReference type="EMBL" id="BC115200">
    <property type="protein sequence ID" value="AAI15201.1"/>
    <property type="molecule type" value="mRNA"/>
</dbReference>
<dbReference type="OMA" id="SMHPGSE"/>
<evidence type="ECO:0000313" key="6">
    <source>
        <dbReference type="EMBL" id="AAI15201.1"/>
    </source>
</evidence>
<dbReference type="Proteomes" id="UP000000437">
    <property type="component" value="Chromosome 5"/>
</dbReference>
<reference evidence="9" key="3">
    <citation type="journal article" date="2010" name="BMC Genomics">
        <title>Zebrafish fin immune responses during high mortality infections with viral haemorrhagic septicemia rhabdovirus. A proteomic and transcriptomic approach.</title>
        <authorList>
            <person name="Encinas P."/>
            <person name="Rodriguez-Milla M.A."/>
            <person name="Novoa B."/>
            <person name="Estepa A."/>
            <person name="Figueras A."/>
            <person name="Coll J."/>
        </authorList>
    </citation>
    <scope>NUCLEOTIDE SEQUENCE</scope>
</reference>
<evidence type="ECO:0000313" key="10">
    <source>
        <dbReference type="ZFIN" id="ZDB-GENE-060421-4184"/>
    </source>
</evidence>
<dbReference type="Pfam" id="PF01108">
    <property type="entry name" value="Tissue_fac"/>
    <property type="match status" value="1"/>
</dbReference>
<reference evidence="9" key="2">
    <citation type="journal article" date="2007" name="Genome Biol.">
        <title>Conservation and divergence of gene families encoding components of innate immune response systems in zebrafish.</title>
        <authorList>
            <person name="Stein C."/>
            <person name="Caccamo M."/>
            <person name="Laird G."/>
            <person name="Leptin M."/>
        </authorList>
    </citation>
    <scope>NUCLEOTIDE SEQUENCE</scope>
</reference>
<evidence type="ECO:0000256" key="2">
    <source>
        <dbReference type="SAM" id="Phobius"/>
    </source>
</evidence>
<dbReference type="ZFIN" id="ZDB-GENE-060421-4184">
    <property type="gene designation" value="crfb12"/>
</dbReference>
<reference evidence="7" key="5">
    <citation type="submission" date="2012-02" db="UniProtKB">
        <authorList>
            <consortium name="Ensembl"/>
        </authorList>
    </citation>
    <scope>IDENTIFICATION</scope>
    <source>
        <strain evidence="7">Tuebingen</strain>
    </source>
</reference>
<feature type="domain" description="Fibronectin type-III" evidence="4">
    <location>
        <begin position="4"/>
        <end position="113"/>
    </location>
</feature>